<evidence type="ECO:0000313" key="3">
    <source>
        <dbReference type="EMBL" id="MBR9972737.1"/>
    </source>
</evidence>
<dbReference type="Proteomes" id="UP000680714">
    <property type="component" value="Unassembled WGS sequence"/>
</dbReference>
<feature type="region of interest" description="Disordered" evidence="1">
    <location>
        <begin position="153"/>
        <end position="178"/>
    </location>
</feature>
<accession>A0ABS5IE85</accession>
<keyword evidence="2" id="KW-0472">Membrane</keyword>
<proteinExistence type="predicted"/>
<reference evidence="3 4" key="1">
    <citation type="submission" date="2021-04" db="EMBL/GenBank/DDBJ databases">
        <title>Magnetospirillum sulfuroxidans sp. nov., a facultative chemolithoautotrophic sulfur-oxidizing alphaproteobacterium isolated from freshwater sediment and proposals for Paramagetospirillum gen. nov., and Magnetospirillaceae fam. nov.</title>
        <authorList>
            <person name="Koziaeva V."/>
            <person name="Geelhoed J.S."/>
            <person name="Sorokin D.Y."/>
            <person name="Grouzdev D.S."/>
        </authorList>
    </citation>
    <scope>NUCLEOTIDE SEQUENCE [LARGE SCALE GENOMIC DNA]</scope>
    <source>
        <strain evidence="3 4">J10</strain>
    </source>
</reference>
<dbReference type="RefSeq" id="WP_211549799.1">
    <property type="nucleotide sequence ID" value="NZ_JAGTUF010000013.1"/>
</dbReference>
<feature type="compositionally biased region" description="Low complexity" evidence="1">
    <location>
        <begin position="153"/>
        <end position="172"/>
    </location>
</feature>
<dbReference type="EMBL" id="JAGTUF010000013">
    <property type="protein sequence ID" value="MBR9972737.1"/>
    <property type="molecule type" value="Genomic_DNA"/>
</dbReference>
<feature type="transmembrane region" description="Helical" evidence="2">
    <location>
        <begin position="58"/>
        <end position="91"/>
    </location>
</feature>
<evidence type="ECO:0000313" key="4">
    <source>
        <dbReference type="Proteomes" id="UP000680714"/>
    </source>
</evidence>
<gene>
    <name evidence="3" type="ORF">KEC16_13515</name>
</gene>
<keyword evidence="2" id="KW-0812">Transmembrane</keyword>
<evidence type="ECO:0000256" key="1">
    <source>
        <dbReference type="SAM" id="MobiDB-lite"/>
    </source>
</evidence>
<protein>
    <submittedName>
        <fullName evidence="3">Uncharacterized protein</fullName>
    </submittedName>
</protein>
<organism evidence="3 4">
    <name type="scientific">Magnetospirillum sulfuroxidans</name>
    <dbReference type="NCBI Taxonomy" id="611300"/>
    <lineage>
        <taxon>Bacteria</taxon>
        <taxon>Pseudomonadati</taxon>
        <taxon>Pseudomonadota</taxon>
        <taxon>Alphaproteobacteria</taxon>
        <taxon>Rhodospirillales</taxon>
        <taxon>Rhodospirillaceae</taxon>
        <taxon>Magnetospirillum</taxon>
    </lineage>
</organism>
<keyword evidence="4" id="KW-1185">Reference proteome</keyword>
<comment type="caution">
    <text evidence="3">The sequence shown here is derived from an EMBL/GenBank/DDBJ whole genome shotgun (WGS) entry which is preliminary data.</text>
</comment>
<sequence length="178" mass="19846">MSELMAAWREKKTQEAIALHDRLRLAVQSGRVHIYTDQRMLDFQGSPVHNGWDHLMPLMVMMVLALVILLATGVAFGIVAMTIGALAHLLGIKHFIAWRIRHRTTAYMLETAHHWHQIWQLGGIAIYMPDSNEPPCLAPRGDWRKFAQRNLSDDPAAAAATPAETDMPDAAAGEILPP</sequence>
<evidence type="ECO:0000256" key="2">
    <source>
        <dbReference type="SAM" id="Phobius"/>
    </source>
</evidence>
<name>A0ABS5IE85_9PROT</name>
<keyword evidence="2" id="KW-1133">Transmembrane helix</keyword>